<comment type="caution">
    <text evidence="3">The sequence shown here is derived from an EMBL/GenBank/DDBJ whole genome shotgun (WGS) entry which is preliminary data.</text>
</comment>
<organism evidence="3 4">
    <name type="scientific">Paenibacillus nasutitermitis</name>
    <dbReference type="NCBI Taxonomy" id="1652958"/>
    <lineage>
        <taxon>Bacteria</taxon>
        <taxon>Bacillati</taxon>
        <taxon>Bacillota</taxon>
        <taxon>Bacilli</taxon>
        <taxon>Bacillales</taxon>
        <taxon>Paenibacillaceae</taxon>
        <taxon>Paenibacillus</taxon>
    </lineage>
</organism>
<dbReference type="RefSeq" id="WP_188997312.1">
    <property type="nucleotide sequence ID" value="NZ_BMHP01000005.1"/>
</dbReference>
<feature type="domain" description="DUF1540" evidence="2">
    <location>
        <begin position="6"/>
        <end position="67"/>
    </location>
</feature>
<feature type="region of interest" description="Disordered" evidence="1">
    <location>
        <begin position="35"/>
        <end position="58"/>
    </location>
</feature>
<gene>
    <name evidence="3" type="ORF">GCM10010911_56190</name>
</gene>
<evidence type="ECO:0000313" key="3">
    <source>
        <dbReference type="EMBL" id="GGD90293.1"/>
    </source>
</evidence>
<dbReference type="Proteomes" id="UP000612456">
    <property type="component" value="Unassembled WGS sequence"/>
</dbReference>
<protein>
    <recommendedName>
        <fullName evidence="2">DUF1540 domain-containing protein</fullName>
    </recommendedName>
</protein>
<evidence type="ECO:0000313" key="4">
    <source>
        <dbReference type="Proteomes" id="UP000612456"/>
    </source>
</evidence>
<evidence type="ECO:0000259" key="2">
    <source>
        <dbReference type="Pfam" id="PF07561"/>
    </source>
</evidence>
<evidence type="ECO:0000256" key="1">
    <source>
        <dbReference type="SAM" id="MobiDB-lite"/>
    </source>
</evidence>
<keyword evidence="4" id="KW-1185">Reference proteome</keyword>
<name>A0A917E095_9BACL</name>
<dbReference type="EMBL" id="BMHP01000005">
    <property type="protein sequence ID" value="GGD90293.1"/>
    <property type="molecule type" value="Genomic_DNA"/>
</dbReference>
<dbReference type="InterPro" id="IPR011437">
    <property type="entry name" value="DUF1540"/>
</dbReference>
<reference evidence="3" key="1">
    <citation type="journal article" date="2014" name="Int. J. Syst. Evol. Microbiol.">
        <title>Complete genome sequence of Corynebacterium casei LMG S-19264T (=DSM 44701T), isolated from a smear-ripened cheese.</title>
        <authorList>
            <consortium name="US DOE Joint Genome Institute (JGI-PGF)"/>
            <person name="Walter F."/>
            <person name="Albersmeier A."/>
            <person name="Kalinowski J."/>
            <person name="Ruckert C."/>
        </authorList>
    </citation>
    <scope>NUCLEOTIDE SEQUENCE</scope>
    <source>
        <strain evidence="3">CGMCC 1.15178</strain>
    </source>
</reference>
<reference evidence="3" key="2">
    <citation type="submission" date="2020-09" db="EMBL/GenBank/DDBJ databases">
        <authorList>
            <person name="Sun Q."/>
            <person name="Zhou Y."/>
        </authorList>
    </citation>
    <scope>NUCLEOTIDE SEQUENCE</scope>
    <source>
        <strain evidence="3">CGMCC 1.15178</strain>
    </source>
</reference>
<proteinExistence type="predicted"/>
<accession>A0A917E095</accession>
<sequence length="72" mass="7901">MEHPMVKCSVANCQHWEDGNNCVAETIMIEINAHAGSPLPQGSGSEQYDTKHQDSAGDVTDTCCHTFVERTH</sequence>
<dbReference type="AlphaFoldDB" id="A0A917E095"/>
<dbReference type="Pfam" id="PF07561">
    <property type="entry name" value="DUF1540"/>
    <property type="match status" value="1"/>
</dbReference>